<evidence type="ECO:0000313" key="3">
    <source>
        <dbReference type="Proteomes" id="UP000284375"/>
    </source>
</evidence>
<comment type="caution">
    <text evidence="2">The sequence shown here is derived from an EMBL/GenBank/DDBJ whole genome shotgun (WGS) entry which is preliminary data.</text>
</comment>
<feature type="region of interest" description="Disordered" evidence="1">
    <location>
        <begin position="27"/>
        <end position="53"/>
    </location>
</feature>
<keyword evidence="3" id="KW-1185">Reference proteome</keyword>
<organism evidence="2 3">
    <name type="scientific">Cytospora chrysosperma</name>
    <name type="common">Cytospora canker fungus</name>
    <name type="synonym">Sphaeria chrysosperma</name>
    <dbReference type="NCBI Taxonomy" id="252740"/>
    <lineage>
        <taxon>Eukaryota</taxon>
        <taxon>Fungi</taxon>
        <taxon>Dikarya</taxon>
        <taxon>Ascomycota</taxon>
        <taxon>Pezizomycotina</taxon>
        <taxon>Sordariomycetes</taxon>
        <taxon>Sordariomycetidae</taxon>
        <taxon>Diaporthales</taxon>
        <taxon>Cytosporaceae</taxon>
        <taxon>Cytospora</taxon>
    </lineage>
</organism>
<proteinExistence type="predicted"/>
<dbReference type="EMBL" id="LJZO01000034">
    <property type="protein sequence ID" value="ROV93133.1"/>
    <property type="molecule type" value="Genomic_DNA"/>
</dbReference>
<name>A0A423VQD7_CYTCH</name>
<dbReference type="OrthoDB" id="3363286at2759"/>
<feature type="compositionally biased region" description="Basic and acidic residues" evidence="1">
    <location>
        <begin position="166"/>
        <end position="176"/>
    </location>
</feature>
<evidence type="ECO:0000256" key="1">
    <source>
        <dbReference type="SAM" id="MobiDB-lite"/>
    </source>
</evidence>
<accession>A0A423VQD7</accession>
<dbReference type="AlphaFoldDB" id="A0A423VQD7"/>
<sequence length="422" mass="47666">MKLFAGLQSRPLLHASRPCLQARKYASNNAHVNSVPKPQPQPQSNEADLEQPGQDDFLFDEQFEVNVDEKTIATAAGPLPISPLLDPKWREARKRANAKARPDKSKLNRFQRQLYQNPFAQLLTTPVRSCYVTRTRLPSAFLQSFGLVRHPETKDVWWMPEAVTQSEKKPAPEKPTEGPQDAQLVSTNDGTVADSEAAVDEAAEAAAEMKDPISKPKTRYGFPSHALGRQDLLQGFFTPGSRYRDGQFRLASAPHNSGLAKTAIWRKDMDTAILDLSRQQIMHDLLYLSKHCEEGRKYLIKVNDPNETGRFVRRWSFLWLGEAKDHHTEGESQESVTEPEKLEDGPAQFATLDIDGVPATETTRPVYNLPRLLGPDNLQRLRSESTILRDGALFLLRGQRSSKLNLRLWKLQGYMADYSKLL</sequence>
<reference evidence="2 3" key="1">
    <citation type="submission" date="2015-09" db="EMBL/GenBank/DDBJ databases">
        <title>Host preference determinants of Valsa canker pathogens revealed by comparative genomics.</title>
        <authorList>
            <person name="Yin Z."/>
            <person name="Huang L."/>
        </authorList>
    </citation>
    <scope>NUCLEOTIDE SEQUENCE [LARGE SCALE GENOMIC DNA]</scope>
    <source>
        <strain evidence="2 3">YSFL</strain>
    </source>
</reference>
<gene>
    <name evidence="2" type="ORF">VSDG_07349</name>
</gene>
<feature type="region of interest" description="Disordered" evidence="1">
    <location>
        <begin position="163"/>
        <end position="186"/>
    </location>
</feature>
<evidence type="ECO:0000313" key="2">
    <source>
        <dbReference type="EMBL" id="ROV93133.1"/>
    </source>
</evidence>
<dbReference type="STRING" id="252740.A0A423VQD7"/>
<dbReference type="Proteomes" id="UP000284375">
    <property type="component" value="Unassembled WGS sequence"/>
</dbReference>
<protein>
    <submittedName>
        <fullName evidence="2">Uncharacterized protein</fullName>
    </submittedName>
</protein>